<feature type="transmembrane region" description="Helical" evidence="2">
    <location>
        <begin position="178"/>
        <end position="201"/>
    </location>
</feature>
<comment type="caution">
    <text evidence="3">The sequence shown here is derived from an EMBL/GenBank/DDBJ whole genome shotgun (WGS) entry which is preliminary data.</text>
</comment>
<feature type="compositionally biased region" description="Low complexity" evidence="1">
    <location>
        <begin position="107"/>
        <end position="126"/>
    </location>
</feature>
<accession>A0A9W7KXP5</accession>
<feature type="compositionally biased region" description="Basic residues" evidence="1">
    <location>
        <begin position="93"/>
        <end position="104"/>
    </location>
</feature>
<reference evidence="4" key="1">
    <citation type="journal article" date="2023" name="Commun. Biol.">
        <title>Genome analysis of Parmales, the sister group of diatoms, reveals the evolutionary specialization of diatoms from phago-mixotrophs to photoautotrophs.</title>
        <authorList>
            <person name="Ban H."/>
            <person name="Sato S."/>
            <person name="Yoshikawa S."/>
            <person name="Yamada K."/>
            <person name="Nakamura Y."/>
            <person name="Ichinomiya M."/>
            <person name="Sato N."/>
            <person name="Blanc-Mathieu R."/>
            <person name="Endo H."/>
            <person name="Kuwata A."/>
            <person name="Ogata H."/>
        </authorList>
    </citation>
    <scope>NUCLEOTIDE SEQUENCE [LARGE SCALE GENOMIC DNA]</scope>
    <source>
        <strain evidence="4">NIES 3699</strain>
    </source>
</reference>
<keyword evidence="4" id="KW-1185">Reference proteome</keyword>
<evidence type="ECO:0000256" key="1">
    <source>
        <dbReference type="SAM" id="MobiDB-lite"/>
    </source>
</evidence>
<keyword evidence="2" id="KW-0472">Membrane</keyword>
<dbReference type="Proteomes" id="UP001165160">
    <property type="component" value="Unassembled WGS sequence"/>
</dbReference>
<evidence type="ECO:0000256" key="2">
    <source>
        <dbReference type="SAM" id="Phobius"/>
    </source>
</evidence>
<gene>
    <name evidence="3" type="ORF">TrVE_jg3165</name>
</gene>
<feature type="compositionally biased region" description="Polar residues" evidence="1">
    <location>
        <begin position="28"/>
        <end position="54"/>
    </location>
</feature>
<dbReference type="EMBL" id="BRXX01000527">
    <property type="protein sequence ID" value="GMI15633.1"/>
    <property type="molecule type" value="Genomic_DNA"/>
</dbReference>
<organism evidence="3 4">
    <name type="scientific">Triparma verrucosa</name>
    <dbReference type="NCBI Taxonomy" id="1606542"/>
    <lineage>
        <taxon>Eukaryota</taxon>
        <taxon>Sar</taxon>
        <taxon>Stramenopiles</taxon>
        <taxon>Ochrophyta</taxon>
        <taxon>Bolidophyceae</taxon>
        <taxon>Parmales</taxon>
        <taxon>Triparmaceae</taxon>
        <taxon>Triparma</taxon>
    </lineage>
</organism>
<dbReference type="AlphaFoldDB" id="A0A9W7KXP5"/>
<keyword evidence="2" id="KW-0812">Transmembrane</keyword>
<evidence type="ECO:0000313" key="3">
    <source>
        <dbReference type="EMBL" id="GMI15633.1"/>
    </source>
</evidence>
<feature type="transmembrane region" description="Helical" evidence="2">
    <location>
        <begin position="139"/>
        <end position="166"/>
    </location>
</feature>
<proteinExistence type="predicted"/>
<feature type="compositionally biased region" description="Basic and acidic residues" evidence="1">
    <location>
        <begin position="61"/>
        <end position="78"/>
    </location>
</feature>
<feature type="region of interest" description="Disordered" evidence="1">
    <location>
        <begin position="1"/>
        <end position="126"/>
    </location>
</feature>
<feature type="non-terminal residue" evidence="3">
    <location>
        <position position="229"/>
    </location>
</feature>
<protein>
    <submittedName>
        <fullName evidence="3">Uncharacterized protein</fullName>
    </submittedName>
</protein>
<sequence length="229" mass="25859">MSSDNNTSEPSWLQPSPVTLNSDDDNPTVPTKTNNAYTGANSTDKSNLNTNNFKPSWAQEDDQHDHTDEHQQEDERKGLLQGSTNEDYNTSPNRKKKKKKKKKRSSNDSYSSSSSSDLESGVPRRSPLLPPLRTPLHNFFLTLQTFTILSSLSLLTSTILTLYYSLPLLTPIQLIVRIYSILFTLCIIIVEMEWFGSNVLIKNFIARGFIYLYVGVSSEDFLNDGVLDK</sequence>
<feature type="compositionally biased region" description="Polar residues" evidence="1">
    <location>
        <begin position="1"/>
        <end position="21"/>
    </location>
</feature>
<name>A0A9W7KXP5_9STRA</name>
<keyword evidence="2" id="KW-1133">Transmembrane helix</keyword>
<feature type="compositionally biased region" description="Polar residues" evidence="1">
    <location>
        <begin position="81"/>
        <end position="92"/>
    </location>
</feature>
<evidence type="ECO:0000313" key="4">
    <source>
        <dbReference type="Proteomes" id="UP001165160"/>
    </source>
</evidence>